<dbReference type="AlphaFoldDB" id="A0A7S1AK94"/>
<evidence type="ECO:0000256" key="1">
    <source>
        <dbReference type="SAM" id="Coils"/>
    </source>
</evidence>
<gene>
    <name evidence="4" type="ORF">NSCI0253_LOCUS31354</name>
</gene>
<evidence type="ECO:0000313" key="4">
    <source>
        <dbReference type="EMBL" id="CAD8857002.1"/>
    </source>
</evidence>
<dbReference type="EMBL" id="HBFQ01044262">
    <property type="protein sequence ID" value="CAD8857002.1"/>
    <property type="molecule type" value="Transcribed_RNA"/>
</dbReference>
<feature type="region of interest" description="Disordered" evidence="2">
    <location>
        <begin position="592"/>
        <end position="631"/>
    </location>
</feature>
<evidence type="ECO:0000256" key="2">
    <source>
        <dbReference type="SAM" id="MobiDB-lite"/>
    </source>
</evidence>
<feature type="region of interest" description="Disordered" evidence="2">
    <location>
        <begin position="1"/>
        <end position="39"/>
    </location>
</feature>
<feature type="coiled-coil region" evidence="1">
    <location>
        <begin position="185"/>
        <end position="297"/>
    </location>
</feature>
<sequence length="750" mass="85443">MDDEFGDAFAGGWGDGLDLDMDIDEEQSPEAPAEPDRDSITALRETVAKLEGGMETMRAEMEKTSSELDVKKEEQRELEVKMDEIKRKAKEHITQMQDKLRQVVKQKNDLEAELKAKTGAELAQVPEGAVTEEVAELRAKLEQQQKRESQWDAEKLQLLGRIERLSTVEAGDGEETTESLLLAKLRETERQLSEAQFEVEQARLESESKVGDVVRKAKDRVNQVEARLEAALLENKELNDKVREADEAYKQQNDKVVKYKQLMSQANSRIEEGEGTIGRLNEELSREQALHAALQERFDREHASNEAERAEFHITPPTREDLEMRGGIMTAVETEDDVWCLIREPHGHGSNGRWWLLSQLDVDTKPVPLERRWKGEVSALRAQIVLFRKKCDDIQTEFEAYKQKAGVALQNAAGNREKHLERDVESLGEQLHAKCIELDQAQKDRAKALDELSFSRRRVQEQVAQRCELERGMEDRVRERIHIQEESLEASKKQFDEEKLTLETKWREKERSYQQDLLQSRGRTEAQDEEIEGLRRRVRSLLAAAQAEPTEASLPDPTESAVPKQQLPVLIDSSPPLDAAPMPEVAQSPQLGSELGEVTGSPCSEQVVERPAPTPDLAQEVSESSEVPPPGFSPQSVVWHDLTNARAQVRQLEVTLDAERRKHEEARASCEALATDVREMKLQQQLQGNMAQQRQMEYIRNVFRKFVENMPAGSVESEQLISVLMAFFQFPQTEAKAIHGKRQTKSMWSW</sequence>
<dbReference type="PROSITE" id="PS50913">
    <property type="entry name" value="GRIP"/>
    <property type="match status" value="1"/>
</dbReference>
<keyword evidence="1" id="KW-0175">Coiled coil</keyword>
<feature type="coiled-coil region" evidence="1">
    <location>
        <begin position="642"/>
        <end position="676"/>
    </location>
</feature>
<feature type="domain" description="GRIP" evidence="3">
    <location>
        <begin position="689"/>
        <end position="741"/>
    </location>
</feature>
<feature type="coiled-coil region" evidence="1">
    <location>
        <begin position="40"/>
        <end position="154"/>
    </location>
</feature>
<dbReference type="SMART" id="SM00755">
    <property type="entry name" value="Grip"/>
    <property type="match status" value="1"/>
</dbReference>
<name>A0A7S1AK94_NOCSC</name>
<dbReference type="InterPro" id="IPR000237">
    <property type="entry name" value="GRIP_dom"/>
</dbReference>
<protein>
    <recommendedName>
        <fullName evidence="3">GRIP domain-containing protein</fullName>
    </recommendedName>
</protein>
<accession>A0A7S1AK94</accession>
<proteinExistence type="predicted"/>
<feature type="compositionally biased region" description="Acidic residues" evidence="2">
    <location>
        <begin position="17"/>
        <end position="28"/>
    </location>
</feature>
<reference evidence="4" key="1">
    <citation type="submission" date="2021-01" db="EMBL/GenBank/DDBJ databases">
        <authorList>
            <person name="Corre E."/>
            <person name="Pelletier E."/>
            <person name="Niang G."/>
            <person name="Scheremetjew M."/>
            <person name="Finn R."/>
            <person name="Kale V."/>
            <person name="Holt S."/>
            <person name="Cochrane G."/>
            <person name="Meng A."/>
            <person name="Brown T."/>
            <person name="Cohen L."/>
        </authorList>
    </citation>
    <scope>NUCLEOTIDE SEQUENCE</scope>
</reference>
<organism evidence="4">
    <name type="scientific">Noctiluca scintillans</name>
    <name type="common">Sea sparkle</name>
    <name type="synonym">Red tide dinoflagellate</name>
    <dbReference type="NCBI Taxonomy" id="2966"/>
    <lineage>
        <taxon>Eukaryota</taxon>
        <taxon>Sar</taxon>
        <taxon>Alveolata</taxon>
        <taxon>Dinophyceae</taxon>
        <taxon>Noctilucales</taxon>
        <taxon>Noctilucaceae</taxon>
        <taxon>Noctiluca</taxon>
    </lineage>
</organism>
<evidence type="ECO:0000259" key="3">
    <source>
        <dbReference type="PROSITE" id="PS50913"/>
    </source>
</evidence>